<reference evidence="6 7" key="1">
    <citation type="journal article" date="2016" name="Genome Biol. Evol.">
        <title>Divergent and convergent evolution of fungal pathogenicity.</title>
        <authorList>
            <person name="Shang Y."/>
            <person name="Xiao G."/>
            <person name="Zheng P."/>
            <person name="Cen K."/>
            <person name="Zhan S."/>
            <person name="Wang C."/>
        </authorList>
    </citation>
    <scope>NUCLEOTIDE SEQUENCE [LARGE SCALE GENOMIC DNA]</scope>
    <source>
        <strain evidence="6 7">RCEF 264</strain>
    </source>
</reference>
<dbReference type="STRING" id="1081102.A0A167P505"/>
<dbReference type="SUPFAM" id="SSF57701">
    <property type="entry name" value="Zn2/Cys6 DNA-binding domain"/>
    <property type="match status" value="1"/>
</dbReference>
<evidence type="ECO:0000256" key="4">
    <source>
        <dbReference type="SAM" id="MobiDB-lite"/>
    </source>
</evidence>
<protein>
    <submittedName>
        <fullName evidence="6">Zn(2)-C6 fungal-type DNA-binding domain protein</fullName>
    </submittedName>
</protein>
<feature type="domain" description="Zn(2)-C6 fungal-type" evidence="5">
    <location>
        <begin position="21"/>
        <end position="53"/>
    </location>
</feature>
<evidence type="ECO:0000256" key="1">
    <source>
        <dbReference type="ARBA" id="ARBA00023015"/>
    </source>
</evidence>
<dbReference type="InterPro" id="IPR036864">
    <property type="entry name" value="Zn2-C6_fun-type_DNA-bd_sf"/>
</dbReference>
<dbReference type="GO" id="GO:0008270">
    <property type="term" value="F:zinc ion binding"/>
    <property type="evidence" value="ECO:0007669"/>
    <property type="project" value="InterPro"/>
</dbReference>
<keyword evidence="7" id="KW-1185">Reference proteome</keyword>
<accession>A0A167P505</accession>
<organism evidence="6 7">
    <name type="scientific">Niveomyces insectorum RCEF 264</name>
    <dbReference type="NCBI Taxonomy" id="1081102"/>
    <lineage>
        <taxon>Eukaryota</taxon>
        <taxon>Fungi</taxon>
        <taxon>Dikarya</taxon>
        <taxon>Ascomycota</taxon>
        <taxon>Pezizomycotina</taxon>
        <taxon>Sordariomycetes</taxon>
        <taxon>Hypocreomycetidae</taxon>
        <taxon>Hypocreales</taxon>
        <taxon>Cordycipitaceae</taxon>
        <taxon>Niveomyces</taxon>
    </lineage>
</organism>
<dbReference type="AlphaFoldDB" id="A0A167P505"/>
<dbReference type="PROSITE" id="PS50048">
    <property type="entry name" value="ZN2_CY6_FUNGAL_2"/>
    <property type="match status" value="1"/>
</dbReference>
<feature type="compositionally biased region" description="Polar residues" evidence="4">
    <location>
        <begin position="130"/>
        <end position="147"/>
    </location>
</feature>
<dbReference type="GO" id="GO:0003677">
    <property type="term" value="F:DNA binding"/>
    <property type="evidence" value="ECO:0007669"/>
    <property type="project" value="UniProtKB-KW"/>
</dbReference>
<dbReference type="Gene3D" id="4.10.240.10">
    <property type="entry name" value="Zn(2)-C6 fungal-type DNA-binding domain"/>
    <property type="match status" value="1"/>
</dbReference>
<evidence type="ECO:0000259" key="5">
    <source>
        <dbReference type="PROSITE" id="PS50048"/>
    </source>
</evidence>
<dbReference type="PROSITE" id="PS00463">
    <property type="entry name" value="ZN2_CY6_FUNGAL_1"/>
    <property type="match status" value="1"/>
</dbReference>
<evidence type="ECO:0000256" key="2">
    <source>
        <dbReference type="ARBA" id="ARBA00023163"/>
    </source>
</evidence>
<dbReference type="CDD" id="cd00067">
    <property type="entry name" value="GAL4"/>
    <property type="match status" value="1"/>
</dbReference>
<dbReference type="OrthoDB" id="5392779at2759"/>
<comment type="caution">
    <text evidence="6">The sequence shown here is derived from an EMBL/GenBank/DDBJ whole genome shotgun (WGS) entry which is preliminary data.</text>
</comment>
<gene>
    <name evidence="6" type="ORF">SPI_07907</name>
</gene>
<name>A0A167P505_9HYPO</name>
<dbReference type="PANTHER" id="PTHR47840">
    <property type="entry name" value="ZN(II)2CYS6 TRANSCRIPTION FACTOR (EUROFUNG)-RELATED"/>
    <property type="match status" value="1"/>
</dbReference>
<dbReference type="GO" id="GO:0000981">
    <property type="term" value="F:DNA-binding transcription factor activity, RNA polymerase II-specific"/>
    <property type="evidence" value="ECO:0007669"/>
    <property type="project" value="InterPro"/>
</dbReference>
<dbReference type="SMART" id="SM00066">
    <property type="entry name" value="GAL4"/>
    <property type="match status" value="1"/>
</dbReference>
<proteinExistence type="predicted"/>
<keyword evidence="2" id="KW-0804">Transcription</keyword>
<evidence type="ECO:0000313" key="7">
    <source>
        <dbReference type="Proteomes" id="UP000076874"/>
    </source>
</evidence>
<evidence type="ECO:0000256" key="3">
    <source>
        <dbReference type="ARBA" id="ARBA00023242"/>
    </source>
</evidence>
<evidence type="ECO:0000313" key="6">
    <source>
        <dbReference type="EMBL" id="OAA56296.1"/>
    </source>
</evidence>
<dbReference type="Proteomes" id="UP000076874">
    <property type="component" value="Unassembled WGS sequence"/>
</dbReference>
<dbReference type="PANTHER" id="PTHR47840:SF1">
    <property type="entry name" value="ZN(II)2CYS6 TRANSCRIPTION FACTOR (EUROFUNG)"/>
    <property type="match status" value="1"/>
</dbReference>
<keyword evidence="1" id="KW-0805">Transcription regulation</keyword>
<feature type="region of interest" description="Disordered" evidence="4">
    <location>
        <begin position="88"/>
        <end position="147"/>
    </location>
</feature>
<feature type="compositionally biased region" description="Polar residues" evidence="4">
    <location>
        <begin position="88"/>
        <end position="98"/>
    </location>
</feature>
<dbReference type="InterPro" id="IPR001138">
    <property type="entry name" value="Zn2Cys6_DnaBD"/>
</dbReference>
<sequence length="863" mass="94615">MDPDVENSQPKRRKVRKGTRTCWECKRRKVRCIFEPPNNAVCVGCTRRCLRCVGQEFPEEPTTSAVKSRLVGDRIVRVEAMIQQLVQQSGKDAASTTAPVPAGIDTSARTEPHVDTSASPHLRVAEESDVTASVSPRASSRCTATQEENVDNPGCLSVVRRGAAESPHSRARSVYDARAGGPHTISNFQAPTTLMALPQAVNDRLAEALLAVYPSQHDLDLIVASTSLAYGYYQIFLRSYRDIKKHGFLPPTELCVRYSTQTHPVIIARQMLLIAMVLQISDFTKDNKLVGLSEPVDAIMTRLSDTAIRLVTSNDALLDTIDGLECIFLEAMYRGNSGNLRRAWLTWRRAYSMAQLMCIPRHNRHHPPPTASRRANGMDPQFLWYRITTAERFLSLLLGLPQASLEASVASAEVLGNDSPTAALEQKLSEITSYISRRNERGPHADDYAATEKIDREMQAAAAALPGRWWLAPNLATMPPGEACIWETVRLSDQIFYYHLLHQLHLPYMMQPTSSSDADQQRFEYSRMACLSSSREILTRYIVFRNFNRIACCYRFVEFFALMAALTLILVHLDRHRNARQADAFLAHQRLADRAMTEEVLASMDRVCQLNEDAITETSVGLLHQLLAIEADTARGADHTLASCGDDVRSAGELRLSVPYVGVVTIGRDGTVTKDAHERAPVAGMLPSQNIHSSACVTTTPDTTSLSSTMAAPASMHTASGPQLQAGSAFPHNVRGSGILTPPSLAQSTDGDATCEIQCLQTGTSTETCLQAAHNNGTNAPSAEGSQLCEASASAGLPRGTPSILGSLDNLGSPQTVYPRPAAGTDQWAFQGVDMAFFDNLIRETNNTTETGSSNLWTWDNLW</sequence>
<dbReference type="CDD" id="cd12148">
    <property type="entry name" value="fungal_TF_MHR"/>
    <property type="match status" value="1"/>
</dbReference>
<dbReference type="EMBL" id="AZHD01000017">
    <property type="protein sequence ID" value="OAA56296.1"/>
    <property type="molecule type" value="Genomic_DNA"/>
</dbReference>
<keyword evidence="6" id="KW-0238">DNA-binding</keyword>
<keyword evidence="3" id="KW-0539">Nucleus</keyword>